<evidence type="ECO:0000313" key="2">
    <source>
        <dbReference type="EMBL" id="EMS63277.1"/>
    </source>
</evidence>
<evidence type="ECO:0000256" key="1">
    <source>
        <dbReference type="SAM" id="MobiDB-lite"/>
    </source>
</evidence>
<sequence length="205" mass="22122">MKLRRRDAGGHAAVKPQHCKDVGCEAVKVKDAKPLDCGTTKSGATKPHRCVAGGCAIAKYIDFEVRLPRARLSPSLKKSLPGFRSQGSKTPQLQTSSAATDGGLVLWANLCSLTESGLNLVYGYSKKTGMWRSCRRGFEEDNSVRSFHNILPLVQTTERTPSLPRPCRLACSDFGGRSAATSGGLTTTVTTMQTTQSQNLQGQRH</sequence>
<organism evidence="2">
    <name type="scientific">Triticum urartu</name>
    <name type="common">Red wild einkorn</name>
    <name type="synonym">Crithodium urartu</name>
    <dbReference type="NCBI Taxonomy" id="4572"/>
    <lineage>
        <taxon>Eukaryota</taxon>
        <taxon>Viridiplantae</taxon>
        <taxon>Streptophyta</taxon>
        <taxon>Embryophyta</taxon>
        <taxon>Tracheophyta</taxon>
        <taxon>Spermatophyta</taxon>
        <taxon>Magnoliopsida</taxon>
        <taxon>Liliopsida</taxon>
        <taxon>Poales</taxon>
        <taxon>Poaceae</taxon>
        <taxon>BOP clade</taxon>
        <taxon>Pooideae</taxon>
        <taxon>Triticodae</taxon>
        <taxon>Triticeae</taxon>
        <taxon>Triticinae</taxon>
        <taxon>Triticum</taxon>
    </lineage>
</organism>
<feature type="region of interest" description="Disordered" evidence="1">
    <location>
        <begin position="76"/>
        <end position="95"/>
    </location>
</feature>
<name>M7ZT21_TRIUA</name>
<dbReference type="OMA" id="CAIAKYI"/>
<accession>M7ZT21</accession>
<protein>
    <submittedName>
        <fullName evidence="2">Uncharacterized protein</fullName>
    </submittedName>
</protein>
<gene>
    <name evidence="2" type="ORF">TRIUR3_05678</name>
</gene>
<reference evidence="2" key="1">
    <citation type="journal article" date="2013" name="Nature">
        <title>Draft genome of the wheat A-genome progenitor Triticum urartu.</title>
        <authorList>
            <person name="Ling H.Q."/>
            <person name="Zhao S."/>
            <person name="Liu D."/>
            <person name="Wang J."/>
            <person name="Sun H."/>
            <person name="Zhang C."/>
            <person name="Fan H."/>
            <person name="Li D."/>
            <person name="Dong L."/>
            <person name="Tao Y."/>
            <person name="Gao C."/>
            <person name="Wu H."/>
            <person name="Li Y."/>
            <person name="Cui Y."/>
            <person name="Guo X."/>
            <person name="Zheng S."/>
            <person name="Wang B."/>
            <person name="Yu K."/>
            <person name="Liang Q."/>
            <person name="Yang W."/>
            <person name="Lou X."/>
            <person name="Chen J."/>
            <person name="Feng M."/>
            <person name="Jian J."/>
            <person name="Zhang X."/>
            <person name="Luo G."/>
            <person name="Jiang Y."/>
            <person name="Liu J."/>
            <person name="Wang Z."/>
            <person name="Sha Y."/>
            <person name="Zhang B."/>
            <person name="Wu H."/>
            <person name="Tang D."/>
            <person name="Shen Q."/>
            <person name="Xue P."/>
            <person name="Zou S."/>
            <person name="Wang X."/>
            <person name="Liu X."/>
            <person name="Wang F."/>
            <person name="Yang Y."/>
            <person name="An X."/>
            <person name="Dong Z."/>
            <person name="Zhang K."/>
            <person name="Zhang X."/>
            <person name="Luo M.C."/>
            <person name="Dvorak J."/>
            <person name="Tong Y."/>
            <person name="Wang J."/>
            <person name="Yang H."/>
            <person name="Li Z."/>
            <person name="Wang D."/>
            <person name="Zhang A."/>
            <person name="Wang J."/>
        </authorList>
    </citation>
    <scope>NUCLEOTIDE SEQUENCE</scope>
</reference>
<dbReference type="AlphaFoldDB" id="M7ZT21"/>
<feature type="compositionally biased region" description="Polar residues" evidence="1">
    <location>
        <begin position="85"/>
        <end position="95"/>
    </location>
</feature>
<dbReference type="EMBL" id="KD071569">
    <property type="protein sequence ID" value="EMS63277.1"/>
    <property type="molecule type" value="Genomic_DNA"/>
</dbReference>
<proteinExistence type="predicted"/>